<comment type="caution">
    <text evidence="1">The sequence shown here is derived from an EMBL/GenBank/DDBJ whole genome shotgun (WGS) entry which is preliminary data.</text>
</comment>
<protein>
    <submittedName>
        <fullName evidence="1">Uncharacterized protein</fullName>
    </submittedName>
</protein>
<dbReference type="Proteomes" id="UP001595758">
    <property type="component" value="Unassembled WGS sequence"/>
</dbReference>
<keyword evidence="2" id="KW-1185">Reference proteome</keyword>
<reference evidence="2" key="1">
    <citation type="journal article" date="2019" name="Int. J. Syst. Evol. Microbiol.">
        <title>The Global Catalogue of Microorganisms (GCM) 10K type strain sequencing project: providing services to taxonomists for standard genome sequencing and annotation.</title>
        <authorList>
            <consortium name="The Broad Institute Genomics Platform"/>
            <consortium name="The Broad Institute Genome Sequencing Center for Infectious Disease"/>
            <person name="Wu L."/>
            <person name="Ma J."/>
        </authorList>
    </citation>
    <scope>NUCLEOTIDE SEQUENCE [LARGE SCALE GENOMIC DNA]</scope>
    <source>
        <strain evidence="2">CCUG 59858</strain>
    </source>
</reference>
<evidence type="ECO:0000313" key="1">
    <source>
        <dbReference type="EMBL" id="MFC3909056.1"/>
    </source>
</evidence>
<gene>
    <name evidence="1" type="ORF">ACFORL_08215</name>
</gene>
<sequence length="293" mass="33270">MLSIDFKLPETENHNGNSLKSGRAQFSCSIRLIDKERDQALQEFLIEQFQCEVRNPAAEFNDSDDLSDEEKALLTTTPDTLWFDEEKSARLLKAIMQAPVIEPGKEALMGSQKIVLNGHQLNLLLMHSTIQFGEPSTTDYNASHKESIIPSVKNIYQIIPAFIEILAVGDNLTNRRELNDFVNELVELTDERRRLITLVTSLINNIEAGNKGRKTSGSGSEKVKSLHNLLDTLKDQSNQINKDDYLNQIEKICKQKRHQLHWWAAPHSVIEYNNLVEALHLKDSIITTNSYSS</sequence>
<evidence type="ECO:0000313" key="2">
    <source>
        <dbReference type="Proteomes" id="UP001595758"/>
    </source>
</evidence>
<name>A0ABV8CFX3_9GAMM</name>
<proteinExistence type="predicted"/>
<dbReference type="RefSeq" id="WP_382342917.1">
    <property type="nucleotide sequence ID" value="NZ_JBHSAB010000019.1"/>
</dbReference>
<dbReference type="EMBL" id="JBHSAB010000019">
    <property type="protein sequence ID" value="MFC3909056.1"/>
    <property type="molecule type" value="Genomic_DNA"/>
</dbReference>
<organism evidence="1 2">
    <name type="scientific">Legionella dresdenensis</name>
    <dbReference type="NCBI Taxonomy" id="450200"/>
    <lineage>
        <taxon>Bacteria</taxon>
        <taxon>Pseudomonadati</taxon>
        <taxon>Pseudomonadota</taxon>
        <taxon>Gammaproteobacteria</taxon>
        <taxon>Legionellales</taxon>
        <taxon>Legionellaceae</taxon>
        <taxon>Legionella</taxon>
    </lineage>
</organism>
<accession>A0ABV8CFX3</accession>